<feature type="transmembrane region" description="Helical" evidence="7">
    <location>
        <begin position="144"/>
        <end position="162"/>
    </location>
</feature>
<dbReference type="Gene3D" id="3.40.720.10">
    <property type="entry name" value="Alkaline Phosphatase, subunit A"/>
    <property type="match status" value="1"/>
</dbReference>
<dbReference type="AlphaFoldDB" id="A0A9D9N474"/>
<dbReference type="Pfam" id="PF00884">
    <property type="entry name" value="Sulfatase"/>
    <property type="match status" value="1"/>
</dbReference>
<gene>
    <name evidence="9" type="ORF">IAA73_04550</name>
</gene>
<dbReference type="PANTHER" id="PTHR30443:SF0">
    <property type="entry name" value="PHOSPHOETHANOLAMINE TRANSFERASE EPTA"/>
    <property type="match status" value="1"/>
</dbReference>
<evidence type="ECO:0000256" key="4">
    <source>
        <dbReference type="ARBA" id="ARBA00022692"/>
    </source>
</evidence>
<dbReference type="InterPro" id="IPR000917">
    <property type="entry name" value="Sulfatase_N"/>
</dbReference>
<dbReference type="SUPFAM" id="SSF53649">
    <property type="entry name" value="Alkaline phosphatase-like"/>
    <property type="match status" value="1"/>
</dbReference>
<evidence type="ECO:0000256" key="2">
    <source>
        <dbReference type="ARBA" id="ARBA00022475"/>
    </source>
</evidence>
<proteinExistence type="predicted"/>
<dbReference type="Proteomes" id="UP000823641">
    <property type="component" value="Unassembled WGS sequence"/>
</dbReference>
<keyword evidence="3 9" id="KW-0808">Transferase</keyword>
<dbReference type="GO" id="GO:0016776">
    <property type="term" value="F:phosphotransferase activity, phosphate group as acceptor"/>
    <property type="evidence" value="ECO:0007669"/>
    <property type="project" value="TreeGrafter"/>
</dbReference>
<dbReference type="InterPro" id="IPR040423">
    <property type="entry name" value="PEA_transferase"/>
</dbReference>
<sequence length="579" mass="66668">MMKYKKVKFLPECLACLLLLLPNLVALFLAEDLGGILPRIYYAFISVCCFLVPALLLKARTFFLVQSPLLLLGCIELAHLIINKTTTSLLFVYTCMIAEKGEFLELLSTGWLLALLILCVWGLYIYIIIRYVDNRYLWTTKTRSYIGIFIGISFLLIDLTYVDLPDKSKWRIFPIHNETIGNELLSYTEKVFPLNLFLSTGRIIHLRKDIKQEETHVNDFSFGATYNSSEKETTVVLIIGETARYSNFGINGYTRPTTPHLSQRSHLISFDSVYSIANLTTVSVPFMLSRATPMHPEIYTHEKSIVDAFSEAGYYTAWIANQSFGNPFLMRISENCDYQHYIPTDVKNHDNLDIRLLDYAQNIMENDSKQKLIVLHSLGCHFKYNLRYPDSFRYYQPDLSSETPLKDILNPDDNPDIHLKELLEKTDLLEGMRELLVNSYDNAICYTDYFIDSTISMLDAQNKPAVLIYIGDHGENLLDDERHLFLHATYQGSVYEYHVPLFVWTSDEYRTLHPNVENNLQANKSKSITSMVLFHSLMEAGHISYPQWDASLSIFNPQLRSDSVLYGLDANLKLKQLPK</sequence>
<protein>
    <submittedName>
        <fullName evidence="9">Phosphoethanolamine transferase</fullName>
    </submittedName>
</protein>
<dbReference type="InterPro" id="IPR058130">
    <property type="entry name" value="PEA_transf_C"/>
</dbReference>
<dbReference type="EMBL" id="JADIMG010000045">
    <property type="protein sequence ID" value="MBO8459588.1"/>
    <property type="molecule type" value="Genomic_DNA"/>
</dbReference>
<reference evidence="9" key="1">
    <citation type="submission" date="2020-10" db="EMBL/GenBank/DDBJ databases">
        <authorList>
            <person name="Gilroy R."/>
        </authorList>
    </citation>
    <scope>NUCLEOTIDE SEQUENCE</scope>
    <source>
        <strain evidence="9">G3-3990</strain>
    </source>
</reference>
<evidence type="ECO:0000256" key="5">
    <source>
        <dbReference type="ARBA" id="ARBA00022989"/>
    </source>
</evidence>
<comment type="caution">
    <text evidence="9">The sequence shown here is derived from an EMBL/GenBank/DDBJ whole genome shotgun (WGS) entry which is preliminary data.</text>
</comment>
<dbReference type="PANTHER" id="PTHR30443">
    <property type="entry name" value="INNER MEMBRANE PROTEIN"/>
    <property type="match status" value="1"/>
</dbReference>
<comment type="subcellular location">
    <subcellularLocation>
        <location evidence="1">Cell membrane</location>
        <topology evidence="1">Multi-pass membrane protein</topology>
    </subcellularLocation>
</comment>
<feature type="transmembrane region" description="Helical" evidence="7">
    <location>
        <begin position="69"/>
        <end position="91"/>
    </location>
</feature>
<evidence type="ECO:0000259" key="8">
    <source>
        <dbReference type="Pfam" id="PF00884"/>
    </source>
</evidence>
<evidence type="ECO:0000256" key="6">
    <source>
        <dbReference type="ARBA" id="ARBA00023136"/>
    </source>
</evidence>
<dbReference type="GO" id="GO:0005886">
    <property type="term" value="C:plasma membrane"/>
    <property type="evidence" value="ECO:0007669"/>
    <property type="project" value="UniProtKB-SubCell"/>
</dbReference>
<dbReference type="CDD" id="cd16017">
    <property type="entry name" value="LptA"/>
    <property type="match status" value="1"/>
</dbReference>
<accession>A0A9D9N474</accession>
<keyword evidence="4 7" id="KW-0812">Transmembrane</keyword>
<evidence type="ECO:0000256" key="1">
    <source>
        <dbReference type="ARBA" id="ARBA00004651"/>
    </source>
</evidence>
<feature type="transmembrane region" description="Helical" evidence="7">
    <location>
        <begin position="40"/>
        <end position="57"/>
    </location>
</feature>
<evidence type="ECO:0000256" key="3">
    <source>
        <dbReference type="ARBA" id="ARBA00022679"/>
    </source>
</evidence>
<organism evidence="9 10">
    <name type="scientific">Candidatus Gallipaludibacter merdavium</name>
    <dbReference type="NCBI Taxonomy" id="2840839"/>
    <lineage>
        <taxon>Bacteria</taxon>
        <taxon>Pseudomonadati</taxon>
        <taxon>Bacteroidota</taxon>
        <taxon>Bacteroidia</taxon>
        <taxon>Bacteroidales</taxon>
        <taxon>Candidatus Gallipaludibacter</taxon>
    </lineage>
</organism>
<name>A0A9D9N474_9BACT</name>
<dbReference type="InterPro" id="IPR017850">
    <property type="entry name" value="Alkaline_phosphatase_core_sf"/>
</dbReference>
<keyword evidence="6 7" id="KW-0472">Membrane</keyword>
<keyword evidence="5 7" id="KW-1133">Transmembrane helix</keyword>
<evidence type="ECO:0000256" key="7">
    <source>
        <dbReference type="SAM" id="Phobius"/>
    </source>
</evidence>
<evidence type="ECO:0000313" key="9">
    <source>
        <dbReference type="EMBL" id="MBO8459588.1"/>
    </source>
</evidence>
<reference evidence="9" key="2">
    <citation type="journal article" date="2021" name="PeerJ">
        <title>Extensive microbial diversity within the chicken gut microbiome revealed by metagenomics and culture.</title>
        <authorList>
            <person name="Gilroy R."/>
            <person name="Ravi A."/>
            <person name="Getino M."/>
            <person name="Pursley I."/>
            <person name="Horton D.L."/>
            <person name="Alikhan N.F."/>
            <person name="Baker D."/>
            <person name="Gharbi K."/>
            <person name="Hall N."/>
            <person name="Watson M."/>
            <person name="Adriaenssens E.M."/>
            <person name="Foster-Nyarko E."/>
            <person name="Jarju S."/>
            <person name="Secka A."/>
            <person name="Antonio M."/>
            <person name="Oren A."/>
            <person name="Chaudhuri R.R."/>
            <person name="La Ragione R."/>
            <person name="Hildebrand F."/>
            <person name="Pallen M.J."/>
        </authorList>
    </citation>
    <scope>NUCLEOTIDE SEQUENCE</scope>
    <source>
        <strain evidence="9">G3-3990</strain>
    </source>
</reference>
<feature type="domain" description="Sulfatase N-terminal" evidence="8">
    <location>
        <begin position="234"/>
        <end position="540"/>
    </location>
</feature>
<feature type="transmembrane region" description="Helical" evidence="7">
    <location>
        <begin position="111"/>
        <end position="132"/>
    </location>
</feature>
<dbReference type="GO" id="GO:0009244">
    <property type="term" value="P:lipopolysaccharide core region biosynthetic process"/>
    <property type="evidence" value="ECO:0007669"/>
    <property type="project" value="TreeGrafter"/>
</dbReference>
<evidence type="ECO:0000313" key="10">
    <source>
        <dbReference type="Proteomes" id="UP000823641"/>
    </source>
</evidence>
<keyword evidence="2" id="KW-1003">Cell membrane</keyword>